<dbReference type="SMART" id="SM00267">
    <property type="entry name" value="GGDEF"/>
    <property type="match status" value="1"/>
</dbReference>
<dbReference type="EMBL" id="NKYI01000025">
    <property type="protein sequence ID" value="PIK82899.1"/>
    <property type="molecule type" value="Genomic_DNA"/>
</dbReference>
<keyword evidence="9" id="KW-0808">Transferase</keyword>
<comment type="pathway">
    <text evidence="3">Purine metabolism; 3',5'-cyclic di-GMP biosynthesis.</text>
</comment>
<dbReference type="SUPFAM" id="SSF55073">
    <property type="entry name" value="Nucleotide cyclase"/>
    <property type="match status" value="1"/>
</dbReference>
<dbReference type="PANTHER" id="PTHR45138">
    <property type="entry name" value="REGULATORY COMPONENTS OF SENSORY TRANSDUCTION SYSTEM"/>
    <property type="match status" value="1"/>
</dbReference>
<evidence type="ECO:0000256" key="16">
    <source>
        <dbReference type="ARBA" id="ARBA00023134"/>
    </source>
</evidence>
<dbReference type="FunFam" id="3.30.70.270:FF:000001">
    <property type="entry name" value="Diguanylate cyclase domain protein"/>
    <property type="match status" value="1"/>
</dbReference>
<dbReference type="EC" id="2.7.7.65" evidence="6"/>
<evidence type="ECO:0000256" key="15">
    <source>
        <dbReference type="ARBA" id="ARBA00022989"/>
    </source>
</evidence>
<dbReference type="GO" id="GO:0030244">
    <property type="term" value="P:cellulose biosynthetic process"/>
    <property type="evidence" value="ECO:0007669"/>
    <property type="project" value="UniProtKB-KW"/>
</dbReference>
<evidence type="ECO:0000256" key="5">
    <source>
        <dbReference type="ARBA" id="ARBA00011738"/>
    </source>
</evidence>
<evidence type="ECO:0000256" key="17">
    <source>
        <dbReference type="ARBA" id="ARBA00023136"/>
    </source>
</evidence>
<dbReference type="Proteomes" id="UP000229713">
    <property type="component" value="Unassembled WGS sequence"/>
</dbReference>
<dbReference type="GO" id="GO:0005525">
    <property type="term" value="F:GTP binding"/>
    <property type="evidence" value="ECO:0007669"/>
    <property type="project" value="UniProtKB-KW"/>
</dbReference>
<evidence type="ECO:0000256" key="11">
    <source>
        <dbReference type="ARBA" id="ARBA00022723"/>
    </source>
</evidence>
<keyword evidence="8" id="KW-0997">Cell inner membrane</keyword>
<evidence type="ECO:0000256" key="19">
    <source>
        <dbReference type="ARBA" id="ARBA00034247"/>
    </source>
</evidence>
<keyword evidence="13" id="KW-0460">Magnesium</keyword>
<evidence type="ECO:0000256" key="20">
    <source>
        <dbReference type="ARBA" id="ARBA00045634"/>
    </source>
</evidence>
<evidence type="ECO:0000256" key="2">
    <source>
        <dbReference type="ARBA" id="ARBA00004429"/>
    </source>
</evidence>
<dbReference type="UniPathway" id="UPA00599"/>
<accession>A0A225UAB4</accession>
<evidence type="ECO:0000256" key="6">
    <source>
        <dbReference type="ARBA" id="ARBA00012528"/>
    </source>
</evidence>
<keyword evidence="17" id="KW-0472">Membrane</keyword>
<evidence type="ECO:0000256" key="9">
    <source>
        <dbReference type="ARBA" id="ARBA00022679"/>
    </source>
</evidence>
<organism evidence="21 22">
    <name type="scientific">Raoultella ornithinolytica</name>
    <name type="common">Klebsiella ornithinolytica</name>
    <dbReference type="NCBI Taxonomy" id="54291"/>
    <lineage>
        <taxon>Bacteria</taxon>
        <taxon>Pseudomonadati</taxon>
        <taxon>Pseudomonadota</taxon>
        <taxon>Gammaproteobacteria</taxon>
        <taxon>Enterobacterales</taxon>
        <taxon>Enterobacteriaceae</taxon>
        <taxon>Klebsiella/Raoultella group</taxon>
        <taxon>Raoultella</taxon>
    </lineage>
</organism>
<dbReference type="GO" id="GO:0043709">
    <property type="term" value="P:cell adhesion involved in single-species biofilm formation"/>
    <property type="evidence" value="ECO:0007669"/>
    <property type="project" value="TreeGrafter"/>
</dbReference>
<dbReference type="InterPro" id="IPR000160">
    <property type="entry name" value="GGDEF_dom"/>
</dbReference>
<dbReference type="Pfam" id="PF17151">
    <property type="entry name" value="CHASE7"/>
    <property type="match status" value="1"/>
</dbReference>
<dbReference type="PANTHER" id="PTHR45138:SF16">
    <property type="entry name" value="DIGUANYLATE CYCLASE DGCQ-RELATED"/>
    <property type="match status" value="1"/>
</dbReference>
<proteinExistence type="predicted"/>
<protein>
    <recommendedName>
        <fullName evidence="6">diguanylate cyclase</fullName>
        <ecNumber evidence="6">2.7.7.65</ecNumber>
    </recommendedName>
    <alternativeName>
        <fullName evidence="18">Cellulose synthesis regulatory protein</fullName>
    </alternativeName>
</protein>
<dbReference type="InterPro" id="IPR029787">
    <property type="entry name" value="Nucleotide_cyclase"/>
</dbReference>
<sequence length="564" mass="64042">MDKPLWVRKLRRVSRPGHVVNYCFVAVLFFSTLLIWREVMVLEGAYVTNQRNNLENVADELDSLLLFNIDRMVFFRNGMQSALETPLDFEILRNAEQEYMSKRHEPIWSVALHNRRTLPVYGVSDDFVDSQSSLSRNDALTGNELMAVLELGYLLRLVENNRGFNERMLYISRSGFFTSTTLPKNAVQAQTLYTHAIAAPWFTRQSQRNNPGRGVFWQTVLDEHAQNDDPVVTASIPLDFRHDWLGVLSMDFSVREMKAFLVSAIKGGQEGEYQLYDSRLNLIASSASGNVLTLLSAREQAMLSYAFLHQNQGGIRLLTRYISWQKLNNFDGVLLRIHTLQEGVRGAFGTITIALTLMWLLFTLMLIISWLVILRMVRNMSVLQKSLEWQAWHDALTRLLNRGALFERAIATTRMCERTGRPISVIQLDLDYFKKVNDQHGHQAGDRVLSLVASTIASNIREGDLAGRVGGEEFCVVMPDTTLQVATAIAERIRIRIYSREILLCNDTSLRISASLGVSSSDDCAGFNFENLQSTADHRLYLAKQNGRNQVCFNDLPSCAGLRK</sequence>
<evidence type="ECO:0000256" key="4">
    <source>
        <dbReference type="ARBA" id="ARBA00005186"/>
    </source>
</evidence>
<evidence type="ECO:0000313" key="21">
    <source>
        <dbReference type="EMBL" id="PIK82899.1"/>
    </source>
</evidence>
<evidence type="ECO:0000256" key="1">
    <source>
        <dbReference type="ARBA" id="ARBA00001946"/>
    </source>
</evidence>
<dbReference type="Pfam" id="PF00990">
    <property type="entry name" value="GGDEF"/>
    <property type="match status" value="1"/>
</dbReference>
<gene>
    <name evidence="21" type="ORF">CFY86_17380</name>
</gene>
<dbReference type="GO" id="GO:0005886">
    <property type="term" value="C:plasma membrane"/>
    <property type="evidence" value="ECO:0007669"/>
    <property type="project" value="UniProtKB-SubCell"/>
</dbReference>
<comment type="subcellular location">
    <subcellularLocation>
        <location evidence="2">Cell inner membrane</location>
        <topology evidence="2">Multi-pass membrane protein</topology>
    </subcellularLocation>
</comment>
<dbReference type="InterPro" id="IPR050469">
    <property type="entry name" value="Diguanylate_Cyclase"/>
</dbReference>
<name>A0A225UAB4_RAOOR</name>
<reference evidence="21 22" key="1">
    <citation type="submission" date="2017-07" db="EMBL/GenBank/DDBJ databases">
        <title>Raoultella ornithinolytica strain HH3 draft genome.</title>
        <authorList>
            <person name="Duceppe M.-O."/>
            <person name="Huang H."/>
            <person name="Phipps-Todd B."/>
        </authorList>
    </citation>
    <scope>NUCLEOTIDE SEQUENCE [LARGE SCALE GENOMIC DNA]</scope>
    <source>
        <strain evidence="21 22">HH3</strain>
    </source>
</reference>
<dbReference type="PaxDb" id="1286170-RORB6_02625"/>
<keyword evidence="10" id="KW-0812">Transmembrane</keyword>
<dbReference type="GO" id="GO:0052621">
    <property type="term" value="F:diguanylate cyclase activity"/>
    <property type="evidence" value="ECO:0007669"/>
    <property type="project" value="UniProtKB-EC"/>
</dbReference>
<comment type="subunit">
    <text evidence="5">Homodimer.</text>
</comment>
<comment type="caution">
    <text evidence="21">The sequence shown here is derived from an EMBL/GenBank/DDBJ whole genome shotgun (WGS) entry which is preliminary data.</text>
</comment>
<keyword evidence="11" id="KW-0479">Metal-binding</keyword>
<evidence type="ECO:0000256" key="14">
    <source>
        <dbReference type="ARBA" id="ARBA00022916"/>
    </source>
</evidence>
<comment type="function">
    <text evidence="20">Catalyzes the synthesis of cyclic-di-GMP (c-di-GMP) via the condensation of 2 GTP molecules. Cyclic-di-GMP is a second messenger which controls cell surface-associated traits in bacteria. Involved in the regulation of cellulose production.</text>
</comment>
<keyword evidence="12" id="KW-0547">Nucleotide-binding</keyword>
<evidence type="ECO:0000256" key="10">
    <source>
        <dbReference type="ARBA" id="ARBA00022692"/>
    </source>
</evidence>
<dbReference type="PROSITE" id="PS50887">
    <property type="entry name" value="GGDEF"/>
    <property type="match status" value="1"/>
</dbReference>
<evidence type="ECO:0000313" key="22">
    <source>
        <dbReference type="Proteomes" id="UP000229713"/>
    </source>
</evidence>
<keyword evidence="7" id="KW-1003">Cell membrane</keyword>
<dbReference type="NCBIfam" id="NF011955">
    <property type="entry name" value="PRK15426.1"/>
    <property type="match status" value="1"/>
</dbReference>
<dbReference type="RefSeq" id="WP_064359020.1">
    <property type="nucleotide sequence ID" value="NZ_ABDFAB020000008.1"/>
</dbReference>
<dbReference type="UniPathway" id="UPA00694"/>
<comment type="cofactor">
    <cofactor evidence="1">
        <name>Mg(2+)</name>
        <dbReference type="ChEBI" id="CHEBI:18420"/>
    </cofactor>
</comment>
<keyword evidence="14" id="KW-0135">Cellulose biosynthesis</keyword>
<dbReference type="GO" id="GO:0046872">
    <property type="term" value="F:metal ion binding"/>
    <property type="evidence" value="ECO:0007669"/>
    <property type="project" value="UniProtKB-KW"/>
</dbReference>
<keyword evidence="15" id="KW-1133">Transmembrane helix</keyword>
<dbReference type="AlphaFoldDB" id="A0A225UAB4"/>
<evidence type="ECO:0000256" key="7">
    <source>
        <dbReference type="ARBA" id="ARBA00022475"/>
    </source>
</evidence>
<keyword evidence="16" id="KW-0342">GTP-binding</keyword>
<evidence type="ECO:0000256" key="8">
    <source>
        <dbReference type="ARBA" id="ARBA00022519"/>
    </source>
</evidence>
<comment type="catalytic activity">
    <reaction evidence="19">
        <text>2 GTP = 3',3'-c-di-GMP + 2 diphosphate</text>
        <dbReference type="Rhea" id="RHEA:24898"/>
        <dbReference type="ChEBI" id="CHEBI:33019"/>
        <dbReference type="ChEBI" id="CHEBI:37565"/>
        <dbReference type="ChEBI" id="CHEBI:58805"/>
        <dbReference type="EC" id="2.7.7.65"/>
    </reaction>
</comment>
<evidence type="ECO:0000256" key="18">
    <source>
        <dbReference type="ARBA" id="ARBA00031311"/>
    </source>
</evidence>
<dbReference type="CDD" id="cd01949">
    <property type="entry name" value="GGDEF"/>
    <property type="match status" value="1"/>
</dbReference>
<comment type="pathway">
    <text evidence="4">Glycan metabolism; bacterial cellulose biosynthesis.</text>
</comment>
<evidence type="ECO:0000256" key="3">
    <source>
        <dbReference type="ARBA" id="ARBA00004665"/>
    </source>
</evidence>
<evidence type="ECO:0000256" key="13">
    <source>
        <dbReference type="ARBA" id="ARBA00022842"/>
    </source>
</evidence>
<evidence type="ECO:0000256" key="12">
    <source>
        <dbReference type="ARBA" id="ARBA00022741"/>
    </source>
</evidence>
<dbReference type="InterPro" id="IPR043128">
    <property type="entry name" value="Rev_trsase/Diguanyl_cyclase"/>
</dbReference>
<dbReference type="Gene3D" id="3.30.70.270">
    <property type="match status" value="1"/>
</dbReference>
<dbReference type="InterPro" id="IPR033416">
    <property type="entry name" value="CHASE7"/>
</dbReference>
<dbReference type="NCBIfam" id="TIGR00254">
    <property type="entry name" value="GGDEF"/>
    <property type="match status" value="1"/>
</dbReference>
<dbReference type="GO" id="GO:1902201">
    <property type="term" value="P:negative regulation of bacterial-type flagellum-dependent cell motility"/>
    <property type="evidence" value="ECO:0007669"/>
    <property type="project" value="TreeGrafter"/>
</dbReference>